<dbReference type="AlphaFoldDB" id="A0A2G8RY56"/>
<evidence type="ECO:0000313" key="2">
    <source>
        <dbReference type="EMBL" id="PIL26424.1"/>
    </source>
</evidence>
<organism evidence="2 3">
    <name type="scientific">Ganoderma sinense ZZ0214-1</name>
    <dbReference type="NCBI Taxonomy" id="1077348"/>
    <lineage>
        <taxon>Eukaryota</taxon>
        <taxon>Fungi</taxon>
        <taxon>Dikarya</taxon>
        <taxon>Basidiomycota</taxon>
        <taxon>Agaricomycotina</taxon>
        <taxon>Agaricomycetes</taxon>
        <taxon>Polyporales</taxon>
        <taxon>Polyporaceae</taxon>
        <taxon>Ganoderma</taxon>
    </lineage>
</organism>
<sequence>MPLSNDAAEISLGLLTTSLEDTIGAVLVATFCALLLYGISLNQLYRYLLQFPSDDRYVQAICTQGRAARIILNGQCDDDPMAPSYFAVVSNLTQKEALLNHAPWSENAVLIASAPILIVCQMFFARRIWIIGPRYRLIIGIGAVVLLTEFGFAIAISYKSFMTVLSNDTGGVRWLITAGLSTAFAADLLFTPTLTVALWLSRRGRQGKQGVAELFSTYIVNTVLANSLLSALNSRDPQKSPSIFDSGSYGRNLIQRMNHRAAAETWNVPQIPDEPSVIHINVMTENEGVMRDSQFKRGFATA</sequence>
<feature type="transmembrane region" description="Helical" evidence="1">
    <location>
        <begin position="12"/>
        <end position="39"/>
    </location>
</feature>
<keyword evidence="1" id="KW-1133">Transmembrane helix</keyword>
<accession>A0A2G8RY56</accession>
<comment type="caution">
    <text evidence="2">The sequence shown here is derived from an EMBL/GenBank/DDBJ whole genome shotgun (WGS) entry which is preliminary data.</text>
</comment>
<keyword evidence="1" id="KW-0812">Transmembrane</keyword>
<keyword evidence="1" id="KW-0472">Membrane</keyword>
<evidence type="ECO:0000313" key="3">
    <source>
        <dbReference type="Proteomes" id="UP000230002"/>
    </source>
</evidence>
<dbReference type="Proteomes" id="UP000230002">
    <property type="component" value="Unassembled WGS sequence"/>
</dbReference>
<feature type="transmembrane region" description="Helical" evidence="1">
    <location>
        <begin position="178"/>
        <end position="200"/>
    </location>
</feature>
<name>A0A2G8RY56_9APHY</name>
<evidence type="ECO:0000256" key="1">
    <source>
        <dbReference type="SAM" id="Phobius"/>
    </source>
</evidence>
<reference evidence="2 3" key="1">
    <citation type="journal article" date="2015" name="Sci. Rep.">
        <title>Chromosome-level genome map provides insights into diverse defense mechanisms in the medicinal fungus Ganoderma sinense.</title>
        <authorList>
            <person name="Zhu Y."/>
            <person name="Xu J."/>
            <person name="Sun C."/>
            <person name="Zhou S."/>
            <person name="Xu H."/>
            <person name="Nelson D.R."/>
            <person name="Qian J."/>
            <person name="Song J."/>
            <person name="Luo H."/>
            <person name="Xiang L."/>
            <person name="Li Y."/>
            <person name="Xu Z."/>
            <person name="Ji A."/>
            <person name="Wang L."/>
            <person name="Lu S."/>
            <person name="Hayward A."/>
            <person name="Sun W."/>
            <person name="Li X."/>
            <person name="Schwartz D.C."/>
            <person name="Wang Y."/>
            <person name="Chen S."/>
        </authorList>
    </citation>
    <scope>NUCLEOTIDE SEQUENCE [LARGE SCALE GENOMIC DNA]</scope>
    <source>
        <strain evidence="2 3">ZZ0214-1</strain>
    </source>
</reference>
<feature type="transmembrane region" description="Helical" evidence="1">
    <location>
        <begin position="137"/>
        <end position="158"/>
    </location>
</feature>
<protein>
    <submittedName>
        <fullName evidence="2">Uncharacterized protein</fullName>
    </submittedName>
</protein>
<dbReference type="PANTHER" id="PTHR40465:SF1">
    <property type="entry name" value="DUF6534 DOMAIN-CONTAINING PROTEIN"/>
    <property type="match status" value="1"/>
</dbReference>
<keyword evidence="3" id="KW-1185">Reference proteome</keyword>
<dbReference type="EMBL" id="AYKW01000045">
    <property type="protein sequence ID" value="PIL26424.1"/>
    <property type="molecule type" value="Genomic_DNA"/>
</dbReference>
<proteinExistence type="predicted"/>
<dbReference type="OrthoDB" id="2929525at2759"/>
<gene>
    <name evidence="2" type="ORF">GSI_12181</name>
</gene>
<dbReference type="PANTHER" id="PTHR40465">
    <property type="entry name" value="CHROMOSOME 1, WHOLE GENOME SHOTGUN SEQUENCE"/>
    <property type="match status" value="1"/>
</dbReference>